<protein>
    <submittedName>
        <fullName evidence="3">Phospholipase/lecithinase/hemolysin-like protein</fullName>
    </submittedName>
</protein>
<evidence type="ECO:0000313" key="3">
    <source>
        <dbReference type="EMBL" id="AGT08964.1"/>
    </source>
</evidence>
<sequence length="303" mass="32621">MFKTIFASTLLASTIAGVHLASAEEFSQMIAFSGALSDTGNYNAELGKDRPAPFYKNRSTNGPVAVEELARWLGMAAEPSMHLTAKTGGTNFAVADALAGGHGPHDLPAQVDAFLERNGGKADPNALYFVFIGGNDVIKAVQEMDDATSRKTLSDAVDGIELQIKRLVENGAKTIYAPDFIDVGKSPAVLAYGPEASARATMLSDEYNRQFDAMLDKIDDGSFTLIRWSFDDFVKDIEANGSRLGLTNATEACLDVADKCDVDRFIYLTGEYPTARVHQMLGSAMALSLTDRMNGNVREAKVN</sequence>
<dbReference type="InterPro" id="IPR001087">
    <property type="entry name" value="GDSL"/>
</dbReference>
<dbReference type="PANTHER" id="PTHR22835:SF659">
    <property type="entry name" value="GDSL LIPASE_ACYLHYDROLASE, PUTATIVE (AFU_ORTHOLOGUE AFUA_2G00510)-RELATED"/>
    <property type="match status" value="1"/>
</dbReference>
<proteinExistence type="inferred from homology"/>
<dbReference type="RefSeq" id="WP_020950602.1">
    <property type="nucleotide sequence ID" value="NC_022041.1"/>
</dbReference>
<dbReference type="InterPro" id="IPR036514">
    <property type="entry name" value="SGNH_hydro_sf"/>
</dbReference>
<name>S5XNQ6_PARAH</name>
<dbReference type="CDD" id="cd01846">
    <property type="entry name" value="fatty_acyltransferase_like"/>
    <property type="match status" value="1"/>
</dbReference>
<dbReference type="EMBL" id="CP006650">
    <property type="protein sequence ID" value="AGT08964.1"/>
    <property type="molecule type" value="Genomic_DNA"/>
</dbReference>
<reference evidence="3 4" key="1">
    <citation type="journal article" date="2014" name="BMC Genomics">
        <title>Architecture and functions of a multipartite genome of the methylotrophic bacterium Paracoccus aminophilus JCM 7686, containing primary and secondary chromids.</title>
        <authorList>
            <person name="Dziewit L."/>
            <person name="Czarnecki J."/>
            <person name="Wibberg D."/>
            <person name="Radlinska M."/>
            <person name="Mrozek P."/>
            <person name="Szymczak M."/>
            <person name="Schluter A."/>
            <person name="Puhler A."/>
            <person name="Bartosik D."/>
        </authorList>
    </citation>
    <scope>NUCLEOTIDE SEQUENCE [LARGE SCALE GENOMIC DNA]</scope>
    <source>
        <strain evidence="3">JCM 7686</strain>
    </source>
</reference>
<gene>
    <name evidence="3" type="ORF">JCM7686_1863</name>
</gene>
<dbReference type="AlphaFoldDB" id="S5XNQ6"/>
<dbReference type="eggNOG" id="COG3240">
    <property type="taxonomic scope" value="Bacteria"/>
</dbReference>
<dbReference type="PATRIC" id="fig|1367847.3.peg.1849"/>
<keyword evidence="4" id="KW-1185">Reference proteome</keyword>
<dbReference type="OrthoDB" id="5292073at2"/>
<dbReference type="Gene3D" id="3.40.50.1110">
    <property type="entry name" value="SGNH hydrolase"/>
    <property type="match status" value="1"/>
</dbReference>
<evidence type="ECO:0000256" key="1">
    <source>
        <dbReference type="ARBA" id="ARBA00008668"/>
    </source>
</evidence>
<dbReference type="Pfam" id="PF00657">
    <property type="entry name" value="Lipase_GDSL"/>
    <property type="match status" value="1"/>
</dbReference>
<evidence type="ECO:0000313" key="4">
    <source>
        <dbReference type="Proteomes" id="UP000015480"/>
    </source>
</evidence>
<dbReference type="STRING" id="1367847.JCM7686_1863"/>
<feature type="chain" id="PRO_5004534201" evidence="2">
    <location>
        <begin position="24"/>
        <end position="303"/>
    </location>
</feature>
<evidence type="ECO:0000256" key="2">
    <source>
        <dbReference type="SAM" id="SignalP"/>
    </source>
</evidence>
<organism evidence="3 4">
    <name type="scientific">Paracoccus aminophilus JCM 7686</name>
    <dbReference type="NCBI Taxonomy" id="1367847"/>
    <lineage>
        <taxon>Bacteria</taxon>
        <taxon>Pseudomonadati</taxon>
        <taxon>Pseudomonadota</taxon>
        <taxon>Alphaproteobacteria</taxon>
        <taxon>Rhodobacterales</taxon>
        <taxon>Paracoccaceae</taxon>
        <taxon>Paracoccus</taxon>
    </lineage>
</organism>
<dbReference type="Proteomes" id="UP000015480">
    <property type="component" value="Chromosome"/>
</dbReference>
<feature type="signal peptide" evidence="2">
    <location>
        <begin position="1"/>
        <end position="23"/>
    </location>
</feature>
<dbReference type="KEGG" id="pami:JCM7686_1863"/>
<dbReference type="GO" id="GO:0016788">
    <property type="term" value="F:hydrolase activity, acting on ester bonds"/>
    <property type="evidence" value="ECO:0007669"/>
    <property type="project" value="InterPro"/>
</dbReference>
<dbReference type="HOGENOM" id="CLU_015101_3_2_5"/>
<keyword evidence="2" id="KW-0732">Signal</keyword>
<dbReference type="PANTHER" id="PTHR22835">
    <property type="entry name" value="ZINC FINGER FYVE DOMAIN CONTAINING PROTEIN"/>
    <property type="match status" value="1"/>
</dbReference>
<comment type="similarity">
    <text evidence="1">Belongs to the 'GDSL' lipolytic enzyme family.</text>
</comment>
<accession>S5XNQ6</accession>